<feature type="domain" description="Bacterial bifunctional deaminase-reductase C-terminal" evidence="1">
    <location>
        <begin position="4"/>
        <end position="187"/>
    </location>
</feature>
<accession>A0ABX8CX59</accession>
<organism evidence="2 3">
    <name type="scientific">Nocardia tengchongensis</name>
    <dbReference type="NCBI Taxonomy" id="2055889"/>
    <lineage>
        <taxon>Bacteria</taxon>
        <taxon>Bacillati</taxon>
        <taxon>Actinomycetota</taxon>
        <taxon>Actinomycetes</taxon>
        <taxon>Mycobacteriales</taxon>
        <taxon>Nocardiaceae</taxon>
        <taxon>Nocardia</taxon>
    </lineage>
</organism>
<dbReference type="InterPro" id="IPR002734">
    <property type="entry name" value="RibDG_C"/>
</dbReference>
<protein>
    <submittedName>
        <fullName evidence="2">Dihydrofolate reductase family protein</fullName>
    </submittedName>
</protein>
<reference evidence="2 3" key="1">
    <citation type="submission" date="2021-04" db="EMBL/GenBank/DDBJ databases">
        <title>Nocardia tengchongensis.</title>
        <authorList>
            <person name="Zhuang k."/>
            <person name="Ran Y."/>
            <person name="Li W."/>
        </authorList>
    </citation>
    <scope>NUCLEOTIDE SEQUENCE [LARGE SCALE GENOMIC DNA]</scope>
    <source>
        <strain evidence="2 3">CFH S0057</strain>
    </source>
</reference>
<sequence length="199" mass="21586">MGRIIAVVSLTLDGVMQAPGRADEDTRGGFTRGGWAQPYADPEQGRVVGAHMAAFGGGLLFGRRTYEDFYGVWPQRTDNPFTEVLDRTEKFVASHTLAEPLPWQHSTLLSGDAVSAVGKLQLERPELDLVVLGSGDLLRSLMPAGMIDEYLLQIHPLTLGTGQRLFDGVDLGALRLTESVTTTTGVVIATYRPMGEESR</sequence>
<dbReference type="SUPFAM" id="SSF53597">
    <property type="entry name" value="Dihydrofolate reductase-like"/>
    <property type="match status" value="1"/>
</dbReference>
<dbReference type="PANTHER" id="PTHR38011:SF2">
    <property type="entry name" value="BIFUNCTIONAL DEAMINASE-REDUCTASE DOMAIN PROTEIN"/>
    <property type="match status" value="1"/>
</dbReference>
<evidence type="ECO:0000313" key="2">
    <source>
        <dbReference type="EMBL" id="QVI23783.1"/>
    </source>
</evidence>
<dbReference type="PANTHER" id="PTHR38011">
    <property type="entry name" value="DIHYDROFOLATE REDUCTASE FAMILY PROTEIN (AFU_ORTHOLOGUE AFUA_8G06820)"/>
    <property type="match status" value="1"/>
</dbReference>
<dbReference type="Proteomes" id="UP000683310">
    <property type="component" value="Chromosome"/>
</dbReference>
<name>A0ABX8CX59_9NOCA</name>
<dbReference type="InterPro" id="IPR050765">
    <property type="entry name" value="Riboflavin_Biosynth_HTPR"/>
</dbReference>
<dbReference type="Pfam" id="PF01872">
    <property type="entry name" value="RibD_C"/>
    <property type="match status" value="1"/>
</dbReference>
<evidence type="ECO:0000313" key="3">
    <source>
        <dbReference type="Proteomes" id="UP000683310"/>
    </source>
</evidence>
<proteinExistence type="predicted"/>
<dbReference type="Gene3D" id="3.40.430.10">
    <property type="entry name" value="Dihydrofolate Reductase, subunit A"/>
    <property type="match status" value="1"/>
</dbReference>
<evidence type="ECO:0000259" key="1">
    <source>
        <dbReference type="Pfam" id="PF01872"/>
    </source>
</evidence>
<keyword evidence="3" id="KW-1185">Reference proteome</keyword>
<dbReference type="EMBL" id="CP074371">
    <property type="protein sequence ID" value="QVI23783.1"/>
    <property type="molecule type" value="Genomic_DNA"/>
</dbReference>
<gene>
    <name evidence="2" type="ORF">KHQ06_13735</name>
</gene>
<dbReference type="RefSeq" id="WP_213559851.1">
    <property type="nucleotide sequence ID" value="NZ_JBHTCI010000001.1"/>
</dbReference>
<dbReference type="InterPro" id="IPR024072">
    <property type="entry name" value="DHFR-like_dom_sf"/>
</dbReference>